<dbReference type="InterPro" id="IPR003781">
    <property type="entry name" value="CoA-bd"/>
</dbReference>
<dbReference type="AlphaFoldDB" id="A0A382IFG0"/>
<dbReference type="EMBL" id="UINC01067024">
    <property type="protein sequence ID" value="SVB98298.1"/>
    <property type="molecule type" value="Genomic_DNA"/>
</dbReference>
<dbReference type="PANTHER" id="PTHR33303:SF2">
    <property type="entry name" value="COA-BINDING DOMAIN-CONTAINING PROTEIN"/>
    <property type="match status" value="1"/>
</dbReference>
<dbReference type="SUPFAM" id="SSF51735">
    <property type="entry name" value="NAD(P)-binding Rossmann-fold domains"/>
    <property type="match status" value="1"/>
</dbReference>
<accession>A0A382IFG0</accession>
<proteinExistence type="predicted"/>
<protein>
    <recommendedName>
        <fullName evidence="1">CoA-binding domain-containing protein</fullName>
    </recommendedName>
</protein>
<name>A0A382IFG0_9ZZZZ</name>
<dbReference type="PANTHER" id="PTHR33303">
    <property type="entry name" value="CYTOPLASMIC PROTEIN-RELATED"/>
    <property type="match status" value="1"/>
</dbReference>
<organism evidence="2">
    <name type="scientific">marine metagenome</name>
    <dbReference type="NCBI Taxonomy" id="408172"/>
    <lineage>
        <taxon>unclassified sequences</taxon>
        <taxon>metagenomes</taxon>
        <taxon>ecological metagenomes</taxon>
    </lineage>
</organism>
<dbReference type="InterPro" id="IPR036291">
    <property type="entry name" value="NAD(P)-bd_dom_sf"/>
</dbReference>
<dbReference type="SMART" id="SM00881">
    <property type="entry name" value="CoA_binding"/>
    <property type="match status" value="1"/>
</dbReference>
<sequence length="131" mass="14802">VNTVISNIFDMKTIAVVGMSPKPERPSHYVSVYMSQNGYNIIPVNPGHNSIMGKTSYSSLLDIKENVDIVNVFRRSEYVLPIINDAVSIKAKAVWLQDGIISEEGEKIAKENEMLFIMNDCLLRRHKQYNG</sequence>
<dbReference type="Pfam" id="PF13380">
    <property type="entry name" value="CoA_binding_2"/>
    <property type="match status" value="1"/>
</dbReference>
<dbReference type="Gene3D" id="3.40.50.720">
    <property type="entry name" value="NAD(P)-binding Rossmann-like Domain"/>
    <property type="match status" value="1"/>
</dbReference>
<reference evidence="2" key="1">
    <citation type="submission" date="2018-05" db="EMBL/GenBank/DDBJ databases">
        <authorList>
            <person name="Lanie J.A."/>
            <person name="Ng W.-L."/>
            <person name="Kazmierczak K.M."/>
            <person name="Andrzejewski T.M."/>
            <person name="Davidsen T.M."/>
            <person name="Wayne K.J."/>
            <person name="Tettelin H."/>
            <person name="Glass J.I."/>
            <person name="Rusch D."/>
            <person name="Podicherti R."/>
            <person name="Tsui H.-C.T."/>
            <person name="Winkler M.E."/>
        </authorList>
    </citation>
    <scope>NUCLEOTIDE SEQUENCE</scope>
</reference>
<gene>
    <name evidence="2" type="ORF">METZ01_LOCUS251152</name>
</gene>
<evidence type="ECO:0000259" key="1">
    <source>
        <dbReference type="SMART" id="SM00881"/>
    </source>
</evidence>
<evidence type="ECO:0000313" key="2">
    <source>
        <dbReference type="EMBL" id="SVB98298.1"/>
    </source>
</evidence>
<feature type="non-terminal residue" evidence="2">
    <location>
        <position position="1"/>
    </location>
</feature>
<feature type="domain" description="CoA-binding" evidence="1">
    <location>
        <begin position="8"/>
        <end position="100"/>
    </location>
</feature>